<dbReference type="PROSITE" id="PS50237">
    <property type="entry name" value="HECT"/>
    <property type="match status" value="1"/>
</dbReference>
<evidence type="ECO:0000256" key="7">
    <source>
        <dbReference type="SAM" id="MobiDB-lite"/>
    </source>
</evidence>
<feature type="compositionally biased region" description="Low complexity" evidence="7">
    <location>
        <begin position="51"/>
        <end position="65"/>
    </location>
</feature>
<dbReference type="Gene3D" id="3.30.2410.10">
    <property type="entry name" value="Hect, E3 ligase catalytic domain"/>
    <property type="match status" value="1"/>
</dbReference>
<name>A0A0V0IZ72_SOLCH</name>
<dbReference type="PANTHER" id="PTHR45670:SF16">
    <property type="entry name" value="E3 UBIQUITIN-PROTEIN LIGASE UPL3-LIKE"/>
    <property type="match status" value="1"/>
</dbReference>
<dbReference type="InterPro" id="IPR035983">
    <property type="entry name" value="Hect_E3_ubiquitin_ligase"/>
</dbReference>
<evidence type="ECO:0000256" key="6">
    <source>
        <dbReference type="PROSITE-ProRule" id="PRU00104"/>
    </source>
</evidence>
<dbReference type="SMART" id="SM00119">
    <property type="entry name" value="HECTc"/>
    <property type="match status" value="1"/>
</dbReference>
<dbReference type="GO" id="GO:0000209">
    <property type="term" value="P:protein polyubiquitination"/>
    <property type="evidence" value="ECO:0007669"/>
    <property type="project" value="TreeGrafter"/>
</dbReference>
<dbReference type="EC" id="2.3.2.26" evidence="3"/>
<organism evidence="9">
    <name type="scientific">Solanum chacoense</name>
    <name type="common">Chaco potato</name>
    <dbReference type="NCBI Taxonomy" id="4108"/>
    <lineage>
        <taxon>Eukaryota</taxon>
        <taxon>Viridiplantae</taxon>
        <taxon>Streptophyta</taxon>
        <taxon>Embryophyta</taxon>
        <taxon>Tracheophyta</taxon>
        <taxon>Spermatophyta</taxon>
        <taxon>Magnoliopsida</taxon>
        <taxon>eudicotyledons</taxon>
        <taxon>Gunneridae</taxon>
        <taxon>Pentapetalae</taxon>
        <taxon>asterids</taxon>
        <taxon>lamiids</taxon>
        <taxon>Solanales</taxon>
        <taxon>Solanaceae</taxon>
        <taxon>Solanoideae</taxon>
        <taxon>Solaneae</taxon>
        <taxon>Solanum</taxon>
    </lineage>
</organism>
<evidence type="ECO:0000256" key="3">
    <source>
        <dbReference type="ARBA" id="ARBA00012485"/>
    </source>
</evidence>
<protein>
    <recommendedName>
        <fullName evidence="3">HECT-type E3 ubiquitin transferase</fullName>
        <ecNumber evidence="3">2.3.2.26</ecNumber>
    </recommendedName>
</protein>
<evidence type="ECO:0000256" key="1">
    <source>
        <dbReference type="ARBA" id="ARBA00000885"/>
    </source>
</evidence>
<dbReference type="InterPro" id="IPR045322">
    <property type="entry name" value="HECTD1/TRIP12-like"/>
</dbReference>
<proteinExistence type="inferred from homology"/>
<keyword evidence="4" id="KW-0808">Transferase</keyword>
<feature type="compositionally biased region" description="Low complexity" evidence="7">
    <location>
        <begin position="185"/>
        <end position="205"/>
    </location>
</feature>
<evidence type="ECO:0000256" key="4">
    <source>
        <dbReference type="ARBA" id="ARBA00022679"/>
    </source>
</evidence>
<dbReference type="GO" id="GO:0043161">
    <property type="term" value="P:proteasome-mediated ubiquitin-dependent protein catabolic process"/>
    <property type="evidence" value="ECO:0007669"/>
    <property type="project" value="TreeGrafter"/>
</dbReference>
<feature type="compositionally biased region" description="Basic and acidic residues" evidence="7">
    <location>
        <begin position="24"/>
        <end position="33"/>
    </location>
</feature>
<dbReference type="Pfam" id="PF00632">
    <property type="entry name" value="HECT"/>
    <property type="match status" value="1"/>
</dbReference>
<comment type="catalytic activity">
    <reaction evidence="1">
        <text>S-ubiquitinyl-[E2 ubiquitin-conjugating enzyme]-L-cysteine + [acceptor protein]-L-lysine = [E2 ubiquitin-conjugating enzyme]-L-cysteine + N(6)-ubiquitinyl-[acceptor protein]-L-lysine.</text>
        <dbReference type="EC" id="2.3.2.26"/>
    </reaction>
</comment>
<feature type="compositionally biased region" description="Polar residues" evidence="7">
    <location>
        <begin position="40"/>
        <end position="50"/>
    </location>
</feature>
<dbReference type="InterPro" id="IPR000569">
    <property type="entry name" value="HECT_dom"/>
</dbReference>
<dbReference type="Gene3D" id="3.90.1750.10">
    <property type="entry name" value="Hect, E3 ligase catalytic domains"/>
    <property type="match status" value="1"/>
</dbReference>
<evidence type="ECO:0000256" key="5">
    <source>
        <dbReference type="ARBA" id="ARBA00022786"/>
    </source>
</evidence>
<feature type="active site" description="Glycyl thioester intermediate" evidence="6">
    <location>
        <position position="758"/>
    </location>
</feature>
<accession>A0A0V0IZ72</accession>
<reference evidence="9" key="1">
    <citation type="submission" date="2015-12" db="EMBL/GenBank/DDBJ databases">
        <title>Gene expression during late stages of embryo sac development: a critical building block for successful pollen-pistil interactions.</title>
        <authorList>
            <person name="Liu Y."/>
            <person name="Joly V."/>
            <person name="Sabar M."/>
            <person name="Matton D.P."/>
        </authorList>
    </citation>
    <scope>NUCLEOTIDE SEQUENCE</scope>
</reference>
<keyword evidence="5 6" id="KW-0833">Ubl conjugation pathway</keyword>
<dbReference type="SUPFAM" id="SSF56204">
    <property type="entry name" value="Hect, E3 ligase catalytic domain"/>
    <property type="match status" value="1"/>
</dbReference>
<dbReference type="AlphaFoldDB" id="A0A0V0IZ72"/>
<evidence type="ECO:0000256" key="2">
    <source>
        <dbReference type="ARBA" id="ARBA00006331"/>
    </source>
</evidence>
<dbReference type="EMBL" id="GEDG01000545">
    <property type="protein sequence ID" value="JAP37837.1"/>
    <property type="molecule type" value="Transcribed_RNA"/>
</dbReference>
<evidence type="ECO:0000313" key="9">
    <source>
        <dbReference type="EMBL" id="JAP37837.1"/>
    </source>
</evidence>
<sequence>MSDEDEDDHDDVLRDDPLPICMADEVHDVKLGDSSEDSPFAQTPTGSNTNAAGGSRSRIASARGSDSVEFRSRNSYGSRGAMSFAAAAMAGLSSASVRGVRGARDRHGHPLLSSGDPPKLIFSVGGKPLNRQLTIYQAIQRQLVLDEDDDERYGGNDFVSSDGNRVWSDIYTITYQRADNQAERSSGSGSSISKSMKTSSSTSSSADPSLVRASLLDSILQGELPCDLEKSNPTYSILYLLRVLEALNQLAPRLRVLSMIDDFSEGKISSLDELSTTGIKIPSEEFVNSKLTPKLARQIQDALALCSGSLPSWCYQLTKACPFLFPFETRRQYFYSTAFGLSRALYRLQQQQGADGNGSTHERAVRVGRLQRQKVRVSRNRILDSAAKVMEMYSSQKAVLEVEYFGEVGTGLGPTLEFYTLISHDLQKLGLGMWRSCLSLPSNEDSMEVHIDNKLSRSDRDLVQAPLGLFPRPWSPHTGTVDGGQFGKAIEYFRLLGRVMAKALQDGRLLDLPLSMAFYKLVLGQELDLYDILSFDAELGKTLQELQALVSRKQYIESIKDQNLDKSYDMRFRGTPVEDLCLDFTLPGYPEYVLKAGDENVDLSNLEEYISLVVDATVKTGIRQQMEAFRSGFNQVFDFSALQIFSPSELDYLLCGRRELWKPETLVDHIKFDHGFTSKSPPIIHLLEIMGEFTPEQQRAFCQFVTGAPRLPAGGLAALNPKLTIVRKHSSSAGNAAAHSSNAPSESADEDLPSVMTCANYLKLPPYSTKEIMSKKLLYAINEGQGSFDLS</sequence>
<feature type="domain" description="HECT" evidence="8">
    <location>
        <begin position="490"/>
        <end position="791"/>
    </location>
</feature>
<dbReference type="FunFam" id="3.30.2410.10:FF:000007">
    <property type="entry name" value="Putative E3 ubiquitin-protein ligase HECTD1"/>
    <property type="match status" value="1"/>
</dbReference>
<dbReference type="GO" id="GO:0061630">
    <property type="term" value="F:ubiquitin protein ligase activity"/>
    <property type="evidence" value="ECO:0007669"/>
    <property type="project" value="UniProtKB-EC"/>
</dbReference>
<comment type="similarity">
    <text evidence="2">Belongs to the UPL family. K-HECT subfamily.</text>
</comment>
<feature type="region of interest" description="Disordered" evidence="7">
    <location>
        <begin position="1"/>
        <end position="71"/>
    </location>
</feature>
<dbReference type="FunFam" id="3.90.1750.10:FF:000048">
    <property type="entry name" value="E3 ubiquitin-protein ligase UPL3"/>
    <property type="match status" value="1"/>
</dbReference>
<dbReference type="PANTHER" id="PTHR45670">
    <property type="entry name" value="E3 UBIQUITIN-PROTEIN LIGASE TRIP12"/>
    <property type="match status" value="1"/>
</dbReference>
<evidence type="ECO:0000259" key="8">
    <source>
        <dbReference type="PROSITE" id="PS50237"/>
    </source>
</evidence>
<feature type="compositionally biased region" description="Acidic residues" evidence="7">
    <location>
        <begin position="1"/>
        <end position="10"/>
    </location>
</feature>
<dbReference type="CDD" id="cd00078">
    <property type="entry name" value="HECTc"/>
    <property type="match status" value="1"/>
</dbReference>
<feature type="region of interest" description="Disordered" evidence="7">
    <location>
        <begin position="181"/>
        <end position="207"/>
    </location>
</feature>